<evidence type="ECO:0000313" key="3">
    <source>
        <dbReference type="Proteomes" id="UP000515908"/>
    </source>
</evidence>
<evidence type="ECO:0000313" key="2">
    <source>
        <dbReference type="EMBL" id="CAD2215255.1"/>
    </source>
</evidence>
<feature type="compositionally biased region" description="Basic and acidic residues" evidence="1">
    <location>
        <begin position="556"/>
        <end position="578"/>
    </location>
</feature>
<reference evidence="2 3" key="1">
    <citation type="submission" date="2020-08" db="EMBL/GenBank/DDBJ databases">
        <authorList>
            <person name="Newling K."/>
            <person name="Davey J."/>
            <person name="Forrester S."/>
        </authorList>
    </citation>
    <scope>NUCLEOTIDE SEQUENCE [LARGE SCALE GENOMIC DNA]</scope>
    <source>
        <strain evidence="3">Crithidia deanei Carvalho (ATCC PRA-265)</strain>
    </source>
</reference>
<dbReference type="AlphaFoldDB" id="A0A7G2C704"/>
<evidence type="ECO:0000256" key="1">
    <source>
        <dbReference type="SAM" id="MobiDB-lite"/>
    </source>
</evidence>
<organism evidence="2 3">
    <name type="scientific">Angomonas deanei</name>
    <dbReference type="NCBI Taxonomy" id="59799"/>
    <lineage>
        <taxon>Eukaryota</taxon>
        <taxon>Discoba</taxon>
        <taxon>Euglenozoa</taxon>
        <taxon>Kinetoplastea</taxon>
        <taxon>Metakinetoplastina</taxon>
        <taxon>Trypanosomatida</taxon>
        <taxon>Trypanosomatidae</taxon>
        <taxon>Strigomonadinae</taxon>
        <taxon>Angomonas</taxon>
    </lineage>
</organism>
<feature type="region of interest" description="Disordered" evidence="1">
    <location>
        <begin position="556"/>
        <end position="584"/>
    </location>
</feature>
<keyword evidence="3" id="KW-1185">Reference proteome</keyword>
<name>A0A7G2C704_9TRYP</name>
<dbReference type="InterPro" id="IPR011047">
    <property type="entry name" value="Quinoprotein_ADH-like_sf"/>
</dbReference>
<dbReference type="Proteomes" id="UP000515908">
    <property type="component" value="Chromosome 04"/>
</dbReference>
<dbReference type="VEuPathDB" id="TriTrypDB:ADEAN_000271000"/>
<dbReference type="SUPFAM" id="SSF50998">
    <property type="entry name" value="Quinoprotein alcohol dehydrogenase-like"/>
    <property type="match status" value="1"/>
</dbReference>
<gene>
    <name evidence="2" type="ORF">ADEAN_000271000</name>
</gene>
<feature type="region of interest" description="Disordered" evidence="1">
    <location>
        <begin position="127"/>
        <end position="147"/>
    </location>
</feature>
<proteinExistence type="predicted"/>
<accession>A0A7G2C704</accession>
<protein>
    <submittedName>
        <fullName evidence="2">Uncharacterized protein</fullName>
    </submittedName>
</protein>
<dbReference type="OrthoDB" id="9996127at2759"/>
<sequence length="637" mass="69589">MFTGGKSLYHEETETDGYVKKIPSILLDSWELRKFVPEGSVLPNSLICTDVDRDGVEEVLLGTTEGDFLVLKPDSRLPLFSYSLAATISVVLYSEEKHRLVLVTLEGQCEVFENFLDTAQMEEWLPRSEGRSAVTTPSSTGREAEKGFPAVSTHEVPVFNVRRSNVYSCGPSRVFHVPCNCLCGSISCGSTGENDLIFLGSNDRRIYVYDLSTGACLLSLFAHYPVTSVKCFTLPCGTPRSSDPCAASLVFIATSRSIFLLPASLRHIQRYQTVQKESKHPLVLFATNRGVNPLETEVSDWERAGGEEEEETQRGKKPVNAVVHPYWFIQVGAGALWAPDGRCLEEEGWDVTASAMAQEEERALLSIEVDVAVAPSQFVLSVACEDGRAFLVEFLLHHAHTRAVEVQREVAPPSIVPEKGSLVELHSFQSGERHVCSFTADLIEAAGRSTLRASCVYAGVLSEVPLVQRACGFRVGEGEFLSVFLSSNGVSYTVDASSGGVVKSVMQPDCSSFALTAGTRPDGGSVTCVCVGIDELSVYSVGETHTAITRQKIVAEKRNDPNDGSHSLTSRESDDPAHPSEGNEETQLLLRLGRLVQEVDGHEGAPWSDAYCIHLARNILLKGYTNEEWELLSKLEV</sequence>
<dbReference type="EMBL" id="LR877148">
    <property type="protein sequence ID" value="CAD2215255.1"/>
    <property type="molecule type" value="Genomic_DNA"/>
</dbReference>